<keyword evidence="2" id="KW-1185">Reference proteome</keyword>
<proteinExistence type="predicted"/>
<dbReference type="RefSeq" id="WP_145362436.1">
    <property type="nucleotide sequence ID" value="NZ_CP036268.1"/>
</dbReference>
<dbReference type="OrthoDB" id="10004728at2"/>
<sequence>MPSVIRSEFVRQWTPARRVELLVPRNAHPRDDLPKAISRLELQAQIKNENSFRPFYPKSQLTARELSGDETLSDGIYSFTLRDAVVETYEVRSLSLPGFEDHYIASCQRNVLAAIKVGEPLDIIFDDPLESPTSIQKHHFPARNPNAPNARVRESGYGQFPIRIEALSLSDRGFSIISCFEDHYRTTTSRLPFFFGFAVAGTSTTEAQWPMWRTLLKRAMHEASRQRYAMAVLHATFAVESFIDETISQLLEVASLTEKFCEEIIVSTRLIAKIGQLINSVDRHYSQNQISRVQRKLQNHLFSPRNRIAHGRIDPHQISQSMATQAVKTAVEFVWDWSGEDGRRLLIPWSFETNFAAMIDAQLINACTAEEPARLG</sequence>
<gene>
    <name evidence="1" type="ORF">Pan189_05700</name>
</gene>
<evidence type="ECO:0000313" key="2">
    <source>
        <dbReference type="Proteomes" id="UP000317318"/>
    </source>
</evidence>
<protein>
    <submittedName>
        <fullName evidence="1">Uncharacterized protein</fullName>
    </submittedName>
</protein>
<dbReference type="AlphaFoldDB" id="A0A517QX24"/>
<dbReference type="KEGG" id="svp:Pan189_05700"/>
<name>A0A517QX24_9PLAN</name>
<evidence type="ECO:0000313" key="1">
    <source>
        <dbReference type="EMBL" id="QDT36215.1"/>
    </source>
</evidence>
<dbReference type="Proteomes" id="UP000317318">
    <property type="component" value="Chromosome"/>
</dbReference>
<accession>A0A517QX24</accession>
<organism evidence="1 2">
    <name type="scientific">Stratiformator vulcanicus</name>
    <dbReference type="NCBI Taxonomy" id="2527980"/>
    <lineage>
        <taxon>Bacteria</taxon>
        <taxon>Pseudomonadati</taxon>
        <taxon>Planctomycetota</taxon>
        <taxon>Planctomycetia</taxon>
        <taxon>Planctomycetales</taxon>
        <taxon>Planctomycetaceae</taxon>
        <taxon>Stratiformator</taxon>
    </lineage>
</organism>
<dbReference type="EMBL" id="CP036268">
    <property type="protein sequence ID" value="QDT36215.1"/>
    <property type="molecule type" value="Genomic_DNA"/>
</dbReference>
<reference evidence="1 2" key="1">
    <citation type="submission" date="2019-02" db="EMBL/GenBank/DDBJ databases">
        <title>Deep-cultivation of Planctomycetes and their phenomic and genomic characterization uncovers novel biology.</title>
        <authorList>
            <person name="Wiegand S."/>
            <person name="Jogler M."/>
            <person name="Boedeker C."/>
            <person name="Pinto D."/>
            <person name="Vollmers J."/>
            <person name="Rivas-Marin E."/>
            <person name="Kohn T."/>
            <person name="Peeters S.H."/>
            <person name="Heuer A."/>
            <person name="Rast P."/>
            <person name="Oberbeckmann S."/>
            <person name="Bunk B."/>
            <person name="Jeske O."/>
            <person name="Meyerdierks A."/>
            <person name="Storesund J.E."/>
            <person name="Kallscheuer N."/>
            <person name="Luecker S."/>
            <person name="Lage O.M."/>
            <person name="Pohl T."/>
            <person name="Merkel B.J."/>
            <person name="Hornburger P."/>
            <person name="Mueller R.-W."/>
            <person name="Bruemmer F."/>
            <person name="Labrenz M."/>
            <person name="Spormann A.M."/>
            <person name="Op den Camp H."/>
            <person name="Overmann J."/>
            <person name="Amann R."/>
            <person name="Jetten M.S.M."/>
            <person name="Mascher T."/>
            <person name="Medema M.H."/>
            <person name="Devos D.P."/>
            <person name="Kaster A.-K."/>
            <person name="Ovreas L."/>
            <person name="Rohde M."/>
            <person name="Galperin M.Y."/>
            <person name="Jogler C."/>
        </authorList>
    </citation>
    <scope>NUCLEOTIDE SEQUENCE [LARGE SCALE GENOMIC DNA]</scope>
    <source>
        <strain evidence="1 2">Pan189</strain>
    </source>
</reference>